<protein>
    <submittedName>
        <fullName evidence="1">4050_t:CDS:1</fullName>
    </submittedName>
</protein>
<feature type="non-terminal residue" evidence="1">
    <location>
        <position position="267"/>
    </location>
</feature>
<keyword evidence="2" id="KW-1185">Reference proteome</keyword>
<dbReference type="Proteomes" id="UP000789860">
    <property type="component" value="Unassembled WGS sequence"/>
</dbReference>
<name>A0ACA9LF96_9GLOM</name>
<evidence type="ECO:0000313" key="1">
    <source>
        <dbReference type="EMBL" id="CAG8520221.1"/>
    </source>
</evidence>
<proteinExistence type="predicted"/>
<organism evidence="1 2">
    <name type="scientific">Scutellospora calospora</name>
    <dbReference type="NCBI Taxonomy" id="85575"/>
    <lineage>
        <taxon>Eukaryota</taxon>
        <taxon>Fungi</taxon>
        <taxon>Fungi incertae sedis</taxon>
        <taxon>Mucoromycota</taxon>
        <taxon>Glomeromycotina</taxon>
        <taxon>Glomeromycetes</taxon>
        <taxon>Diversisporales</taxon>
        <taxon>Gigasporaceae</taxon>
        <taxon>Scutellospora</taxon>
    </lineage>
</organism>
<accession>A0ACA9LF96</accession>
<dbReference type="EMBL" id="CAJVPM010005079">
    <property type="protein sequence ID" value="CAG8520221.1"/>
    <property type="molecule type" value="Genomic_DNA"/>
</dbReference>
<comment type="caution">
    <text evidence="1">The sequence shown here is derived from an EMBL/GenBank/DDBJ whole genome shotgun (WGS) entry which is preliminary data.</text>
</comment>
<gene>
    <name evidence="1" type="ORF">SCALOS_LOCUS4036</name>
</gene>
<evidence type="ECO:0000313" key="2">
    <source>
        <dbReference type="Proteomes" id="UP000789860"/>
    </source>
</evidence>
<sequence length="267" mass="30265">MQTKKYFVYLAIPITIAGKLRIGRVLSYKNSSSCSSSDTEVLTQNSTILWSALYNSYFDEINFDPIDLLLAKMRFNSSFNCSSNLGCLNMDLNHNWINNTRQYYSNTNIEEASSFIQRPNHDKSNETENKNLITDKIDYQTLNENQLTIFKSKSPIFVLALTGVTAFNINRTTIHSILSIPIPTSTHLDMNKKQLKQLQNRSLNIPVAKVHAVYYINSKKAKNTDSDIAKGLEAELLLAKDIHIMLIANLWTEAKLVNSSMGTIQDI</sequence>
<reference evidence="1" key="1">
    <citation type="submission" date="2021-06" db="EMBL/GenBank/DDBJ databases">
        <authorList>
            <person name="Kallberg Y."/>
            <person name="Tangrot J."/>
            <person name="Rosling A."/>
        </authorList>
    </citation>
    <scope>NUCLEOTIDE SEQUENCE</scope>
    <source>
        <strain evidence="1">AU212A</strain>
    </source>
</reference>